<reference evidence="3 4" key="1">
    <citation type="journal article" date="2022" name="Nat. Plants">
        <title>Genomes of leafy and leafless Platanthera orchids illuminate the evolution of mycoheterotrophy.</title>
        <authorList>
            <person name="Li M.H."/>
            <person name="Liu K.W."/>
            <person name="Li Z."/>
            <person name="Lu H.C."/>
            <person name="Ye Q.L."/>
            <person name="Zhang D."/>
            <person name="Wang J.Y."/>
            <person name="Li Y.F."/>
            <person name="Zhong Z.M."/>
            <person name="Liu X."/>
            <person name="Yu X."/>
            <person name="Liu D.K."/>
            <person name="Tu X.D."/>
            <person name="Liu B."/>
            <person name="Hao Y."/>
            <person name="Liao X.Y."/>
            <person name="Jiang Y.T."/>
            <person name="Sun W.H."/>
            <person name="Chen J."/>
            <person name="Chen Y.Q."/>
            <person name="Ai Y."/>
            <person name="Zhai J.W."/>
            <person name="Wu S.S."/>
            <person name="Zhou Z."/>
            <person name="Hsiao Y.Y."/>
            <person name="Wu W.L."/>
            <person name="Chen Y.Y."/>
            <person name="Lin Y.F."/>
            <person name="Hsu J.L."/>
            <person name="Li C.Y."/>
            <person name="Wang Z.W."/>
            <person name="Zhao X."/>
            <person name="Zhong W.Y."/>
            <person name="Ma X.K."/>
            <person name="Ma L."/>
            <person name="Huang J."/>
            <person name="Chen G.Z."/>
            <person name="Huang M.Z."/>
            <person name="Huang L."/>
            <person name="Peng D.H."/>
            <person name="Luo Y.B."/>
            <person name="Zou S.Q."/>
            <person name="Chen S.P."/>
            <person name="Lan S."/>
            <person name="Tsai W.C."/>
            <person name="Van de Peer Y."/>
            <person name="Liu Z.J."/>
        </authorList>
    </citation>
    <scope>NUCLEOTIDE SEQUENCE [LARGE SCALE GENOMIC DNA]</scope>
    <source>
        <strain evidence="3">Lor287</strain>
    </source>
</reference>
<dbReference type="Proteomes" id="UP001418222">
    <property type="component" value="Unassembled WGS sequence"/>
</dbReference>
<dbReference type="EMBL" id="JBBWWQ010000019">
    <property type="protein sequence ID" value="KAK8918935.1"/>
    <property type="molecule type" value="Genomic_DNA"/>
</dbReference>
<evidence type="ECO:0000256" key="1">
    <source>
        <dbReference type="SAM" id="MobiDB-lite"/>
    </source>
</evidence>
<accession>A0AAP0AXW2</accession>
<gene>
    <name evidence="3" type="ORF">KSP39_PZI021948</name>
</gene>
<keyword evidence="4" id="KW-1185">Reference proteome</keyword>
<keyword evidence="2" id="KW-0472">Membrane</keyword>
<feature type="transmembrane region" description="Helical" evidence="2">
    <location>
        <begin position="82"/>
        <end position="108"/>
    </location>
</feature>
<feature type="region of interest" description="Disordered" evidence="1">
    <location>
        <begin position="41"/>
        <end position="66"/>
    </location>
</feature>
<organism evidence="3 4">
    <name type="scientific">Platanthera zijinensis</name>
    <dbReference type="NCBI Taxonomy" id="2320716"/>
    <lineage>
        <taxon>Eukaryota</taxon>
        <taxon>Viridiplantae</taxon>
        <taxon>Streptophyta</taxon>
        <taxon>Embryophyta</taxon>
        <taxon>Tracheophyta</taxon>
        <taxon>Spermatophyta</taxon>
        <taxon>Magnoliopsida</taxon>
        <taxon>Liliopsida</taxon>
        <taxon>Asparagales</taxon>
        <taxon>Orchidaceae</taxon>
        <taxon>Orchidoideae</taxon>
        <taxon>Orchideae</taxon>
        <taxon>Orchidinae</taxon>
        <taxon>Platanthera</taxon>
    </lineage>
</organism>
<comment type="caution">
    <text evidence="3">The sequence shown here is derived from an EMBL/GenBank/DDBJ whole genome shotgun (WGS) entry which is preliminary data.</text>
</comment>
<sequence length="113" mass="12897">MVGLLSSPPPAAPAARQHPQLPRHPSGIDAREYDFASSGLYQNHSNGMDEMRDTQDDTASDGEDEEVDDEFDGQWFFQRGSYFFLLLCSDFLCECMLWLFCLLCLQVFDYVDI</sequence>
<feature type="region of interest" description="Disordered" evidence="1">
    <location>
        <begin position="1"/>
        <end position="27"/>
    </location>
</feature>
<dbReference type="AlphaFoldDB" id="A0AAP0AXW2"/>
<evidence type="ECO:0000256" key="2">
    <source>
        <dbReference type="SAM" id="Phobius"/>
    </source>
</evidence>
<evidence type="ECO:0000313" key="3">
    <source>
        <dbReference type="EMBL" id="KAK8918935.1"/>
    </source>
</evidence>
<feature type="compositionally biased region" description="Acidic residues" evidence="1">
    <location>
        <begin position="56"/>
        <end position="66"/>
    </location>
</feature>
<evidence type="ECO:0000313" key="4">
    <source>
        <dbReference type="Proteomes" id="UP001418222"/>
    </source>
</evidence>
<keyword evidence="2" id="KW-0812">Transmembrane</keyword>
<name>A0AAP0AXW2_9ASPA</name>
<proteinExistence type="predicted"/>
<keyword evidence="2" id="KW-1133">Transmembrane helix</keyword>
<protein>
    <submittedName>
        <fullName evidence="3">Uncharacterized protein</fullName>
    </submittedName>
</protein>